<protein>
    <submittedName>
        <fullName evidence="6">LLM class flavin-dependent oxidoreductase</fullName>
    </submittedName>
</protein>
<dbReference type="RefSeq" id="WP_319976212.1">
    <property type="nucleotide sequence ID" value="NZ_JAXAVU010000009.1"/>
</dbReference>
<gene>
    <name evidence="6" type="ORF">SK854_17745</name>
</gene>
<evidence type="ECO:0000313" key="7">
    <source>
        <dbReference type="Proteomes" id="UP001285352"/>
    </source>
</evidence>
<dbReference type="InterPro" id="IPR011251">
    <property type="entry name" value="Luciferase-like_dom"/>
</dbReference>
<evidence type="ECO:0000256" key="3">
    <source>
        <dbReference type="ARBA" id="ARBA00023002"/>
    </source>
</evidence>
<proteinExistence type="predicted"/>
<reference evidence="6 7" key="1">
    <citation type="submission" date="2023-11" db="EMBL/GenBank/DDBJ databases">
        <title>Lentzea sokolovensis, sp. nov., Lentzea kristufkii, sp. nov., and Lentzea miocenensis, sp. nov., rare actinobacteria from Sokolov Coal Basin, Miocene lacustrine sediment, Czech Republic.</title>
        <authorList>
            <person name="Lara A."/>
            <person name="Kotroba L."/>
            <person name="Nouioui I."/>
            <person name="Neumann-Schaal M."/>
            <person name="Mast Y."/>
            <person name="Chronakova A."/>
        </authorList>
    </citation>
    <scope>NUCLEOTIDE SEQUENCE [LARGE SCALE GENOMIC DNA]</scope>
    <source>
        <strain evidence="6 7">BCCO 10_0061</strain>
    </source>
</reference>
<evidence type="ECO:0000313" key="6">
    <source>
        <dbReference type="EMBL" id="MDX8143966.1"/>
    </source>
</evidence>
<evidence type="ECO:0000256" key="1">
    <source>
        <dbReference type="ARBA" id="ARBA00022630"/>
    </source>
</evidence>
<dbReference type="InterPro" id="IPR036661">
    <property type="entry name" value="Luciferase-like_sf"/>
</dbReference>
<keyword evidence="2" id="KW-0288">FMN</keyword>
<sequence>MRVGVVILPEYRWWVAEPKWRAAEELGFSHAWTYDHLGWRTLVDGPWFSAVPTLTAAAMVTSKIRLGTLVASPVFRHPVPFAREILTLDDLSDGRLNVGIGSGGTGSYDTDAIGAPELTAPQRTQRFGEFVELLDLLLTRDKTTWKGEFFTADEARGHPGCVQRPRVPFVIAADGPKAMGIAARYGTGWITTGSRQLDSPDYETWWRGVAKVTKRFDEELASINRAKGTIDRYLNLDSAPVYSLTSVEAFQDAAGRARDLGFTDLIVHWPRSEGVYFGHETVLEQVAGDVLPGLVDFEFRD</sequence>
<dbReference type="Pfam" id="PF00296">
    <property type="entry name" value="Bac_luciferase"/>
    <property type="match status" value="1"/>
</dbReference>
<dbReference type="SUPFAM" id="SSF51679">
    <property type="entry name" value="Bacterial luciferase-like"/>
    <property type="match status" value="1"/>
</dbReference>
<feature type="domain" description="Luciferase-like" evidence="5">
    <location>
        <begin position="21"/>
        <end position="222"/>
    </location>
</feature>
<dbReference type="Gene3D" id="3.20.20.30">
    <property type="entry name" value="Luciferase-like domain"/>
    <property type="match status" value="1"/>
</dbReference>
<accession>A0ABU4UWS9</accession>
<comment type="caution">
    <text evidence="6">The sequence shown here is derived from an EMBL/GenBank/DDBJ whole genome shotgun (WGS) entry which is preliminary data.</text>
</comment>
<keyword evidence="3" id="KW-0560">Oxidoreductase</keyword>
<evidence type="ECO:0000256" key="4">
    <source>
        <dbReference type="ARBA" id="ARBA00023033"/>
    </source>
</evidence>
<organism evidence="6 7">
    <name type="scientific">Lentzea sokolovensis</name>
    <dbReference type="NCBI Taxonomy" id="3095429"/>
    <lineage>
        <taxon>Bacteria</taxon>
        <taxon>Bacillati</taxon>
        <taxon>Actinomycetota</taxon>
        <taxon>Actinomycetes</taxon>
        <taxon>Pseudonocardiales</taxon>
        <taxon>Pseudonocardiaceae</taxon>
        <taxon>Lentzea</taxon>
    </lineage>
</organism>
<dbReference type="EMBL" id="JAXAVU010000009">
    <property type="protein sequence ID" value="MDX8143966.1"/>
    <property type="molecule type" value="Genomic_DNA"/>
</dbReference>
<keyword evidence="1" id="KW-0285">Flavoprotein</keyword>
<dbReference type="Proteomes" id="UP001285352">
    <property type="component" value="Unassembled WGS sequence"/>
</dbReference>
<dbReference type="InterPro" id="IPR050172">
    <property type="entry name" value="SsuD_RutA_monooxygenase"/>
</dbReference>
<name>A0ABU4UWS9_9PSEU</name>
<keyword evidence="7" id="KW-1185">Reference proteome</keyword>
<evidence type="ECO:0000259" key="5">
    <source>
        <dbReference type="Pfam" id="PF00296"/>
    </source>
</evidence>
<dbReference type="PANTHER" id="PTHR42847:SF4">
    <property type="entry name" value="ALKANESULFONATE MONOOXYGENASE-RELATED"/>
    <property type="match status" value="1"/>
</dbReference>
<keyword evidence="4" id="KW-0503">Monooxygenase</keyword>
<dbReference type="PANTHER" id="PTHR42847">
    <property type="entry name" value="ALKANESULFONATE MONOOXYGENASE"/>
    <property type="match status" value="1"/>
</dbReference>
<evidence type="ECO:0000256" key="2">
    <source>
        <dbReference type="ARBA" id="ARBA00022643"/>
    </source>
</evidence>